<dbReference type="PaxDb" id="3827-XP_004516400.1"/>
<dbReference type="PROSITE" id="PS50011">
    <property type="entry name" value="PROTEIN_KINASE_DOM"/>
    <property type="match status" value="1"/>
</dbReference>
<keyword evidence="2" id="KW-0677">Repeat</keyword>
<dbReference type="PANTHER" id="PTHR44218:SF10">
    <property type="entry name" value="LIGASE COP1, PUTATIVE-RELATED"/>
    <property type="match status" value="1"/>
</dbReference>
<feature type="domain" description="Protein kinase" evidence="6">
    <location>
        <begin position="55"/>
        <end position="452"/>
    </location>
</feature>
<dbReference type="AlphaFoldDB" id="A0A1S2Z7H0"/>
<dbReference type="PRINTS" id="PR00320">
    <property type="entry name" value="GPROTEINBRPT"/>
</dbReference>
<dbReference type="Gene3D" id="1.10.510.10">
    <property type="entry name" value="Transferase(Phosphotransferase) domain 1"/>
    <property type="match status" value="1"/>
</dbReference>
<evidence type="ECO:0000256" key="3">
    <source>
        <dbReference type="PROSITE-ProRule" id="PRU00221"/>
    </source>
</evidence>
<evidence type="ECO:0000256" key="2">
    <source>
        <dbReference type="ARBA" id="ARBA00022737"/>
    </source>
</evidence>
<dbReference type="SUPFAM" id="SSF56112">
    <property type="entry name" value="Protein kinase-like (PK-like)"/>
    <property type="match status" value="1"/>
</dbReference>
<evidence type="ECO:0000259" key="6">
    <source>
        <dbReference type="PROSITE" id="PS50011"/>
    </source>
</evidence>
<dbReference type="InterPro" id="IPR036322">
    <property type="entry name" value="WD40_repeat_dom_sf"/>
</dbReference>
<proteinExistence type="predicted"/>
<sequence>MTANSGRETEKHHNKRKTNDPLLKSPRLCTPIRKDWPHILPNDDLIGNEITGLTRNVASLAGSGPTSTSFCSTTDPKHIVEELHVRSYKPHRKNQLAIRENALKVEEQIPLRLSKGQKGIDSEFLSLKSMSRKNLNHEPHRVFGNISNANVVTSIMQRTSSTSSYPPLVVEQTMKGKGIICNDFNMSGAECFNDGLILREWMKFEGYKMKKSERLYIFKQILELVDFAHSQGFVLQDMKPSCFALLTSNKIKYIGSYQQVLDDRKSCFTLFKSCFMAIMTCNVTKKMPWEQDTCACQSLSTKKQKLCEETTSLKQQHHFNCIHGCRTTTLNQTDSDTNMHMESKHAFTEEKQFICETIELEEKWYSSPEVLSDGTCTFSSNVYSLGVILFELLCNIESLEAHSTVMFDMRHRILPPKFLSQNAKEAGFCLWLLHPEPSSRPNTKMILESEFICELEESNAADNVIVSEEDVAEKEELLHFLFSVEEEKKKDEAKLAEELKCLNEDIKELERNHSYMTNSAFSLAQLNYQHFQDSSNAAITKSIPMSFVDEARFMNNITQLENCYFSMRFQGLLKEASVVKSGDKSVMESRWRLPHLENVINNPKRVQGSTGCLGPFFEGLCKFARYNKFEERGTLRNRDLLSSSNVICALSFDRDEDYIAAGGISKKIKIFDLNAISSDSVDIQYPVVEMSNKSKLSCVCWNSYIKNHLASTDYDGVVQMWDAGTGQPLSQYKEHQKRAWSVHFSVSDPKTFASGSDDCSIKLWNISERNSIGTILSPANVCCVQFSSYSTNLLFFGSADYKVYGYDLRHTRIPWCTLSGHEKAVSYVKFIDAQTIVSASTDNSLKLWDLKKTSSAELSSDACDLTFRGHSNEKNFVGLSVLDGYIACGSESNEVYCYHKSLPVPMASHKFESIDPISGHTNSSDNNGQFVSSVCWRKKSNMLVAANSVGIVKLLQLV</sequence>
<feature type="repeat" description="WD" evidence="3">
    <location>
        <begin position="818"/>
        <end position="858"/>
    </location>
</feature>
<dbReference type="InterPro" id="IPR011009">
    <property type="entry name" value="Kinase-like_dom_sf"/>
</dbReference>
<organism evidence="7 8">
    <name type="scientific">Cicer arietinum</name>
    <name type="common">Chickpea</name>
    <name type="synonym">Garbanzo</name>
    <dbReference type="NCBI Taxonomy" id="3827"/>
    <lineage>
        <taxon>Eukaryota</taxon>
        <taxon>Viridiplantae</taxon>
        <taxon>Streptophyta</taxon>
        <taxon>Embryophyta</taxon>
        <taxon>Tracheophyta</taxon>
        <taxon>Spermatophyta</taxon>
        <taxon>Magnoliopsida</taxon>
        <taxon>eudicotyledons</taxon>
        <taxon>Gunneridae</taxon>
        <taxon>Pentapetalae</taxon>
        <taxon>rosids</taxon>
        <taxon>fabids</taxon>
        <taxon>Fabales</taxon>
        <taxon>Fabaceae</taxon>
        <taxon>Papilionoideae</taxon>
        <taxon>50 kb inversion clade</taxon>
        <taxon>NPAAA clade</taxon>
        <taxon>Hologalegina</taxon>
        <taxon>IRL clade</taxon>
        <taxon>Cicereae</taxon>
        <taxon>Cicer</taxon>
    </lineage>
</organism>
<evidence type="ECO:0000313" key="7">
    <source>
        <dbReference type="Proteomes" id="UP000087171"/>
    </source>
</evidence>
<keyword evidence="4" id="KW-0175">Coiled coil</keyword>
<dbReference type="KEGG" id="cam:101501801"/>
<dbReference type="GeneID" id="101501801"/>
<dbReference type="GO" id="GO:0004672">
    <property type="term" value="F:protein kinase activity"/>
    <property type="evidence" value="ECO:0007669"/>
    <property type="project" value="InterPro"/>
</dbReference>
<dbReference type="PANTHER" id="PTHR44218">
    <property type="entry name" value="PROTEIN SPA1-RELATED 2"/>
    <property type="match status" value="1"/>
</dbReference>
<reference evidence="8 9" key="1">
    <citation type="submission" date="2025-04" db="UniProtKB">
        <authorList>
            <consortium name="RefSeq"/>
        </authorList>
    </citation>
    <scope>IDENTIFICATION</scope>
    <source>
        <tissue evidence="8 9">Etiolated seedlings</tissue>
    </source>
</reference>
<dbReference type="InterPro" id="IPR015943">
    <property type="entry name" value="WD40/YVTN_repeat-like_dom_sf"/>
</dbReference>
<dbReference type="SUPFAM" id="SSF50978">
    <property type="entry name" value="WD40 repeat-like"/>
    <property type="match status" value="1"/>
</dbReference>
<dbReference type="InterPro" id="IPR001680">
    <property type="entry name" value="WD40_rpt"/>
</dbReference>
<dbReference type="Gene3D" id="2.130.10.10">
    <property type="entry name" value="YVTN repeat-like/Quinoprotein amine dehydrogenase"/>
    <property type="match status" value="1"/>
</dbReference>
<protein>
    <submittedName>
        <fullName evidence="8 9">Protein SUPPRESSOR OF PHYA-105 1</fullName>
    </submittedName>
</protein>
<dbReference type="SMART" id="SM00220">
    <property type="entry name" value="S_TKc"/>
    <property type="match status" value="1"/>
</dbReference>
<dbReference type="InterPro" id="IPR019775">
    <property type="entry name" value="WD40_repeat_CS"/>
</dbReference>
<feature type="coiled-coil region" evidence="4">
    <location>
        <begin position="485"/>
        <end position="519"/>
    </location>
</feature>
<evidence type="ECO:0000313" key="8">
    <source>
        <dbReference type="RefSeq" id="XP_004516400.1"/>
    </source>
</evidence>
<accession>A0A1S2Z7H0</accession>
<dbReference type="InterPro" id="IPR000719">
    <property type="entry name" value="Prot_kinase_dom"/>
</dbReference>
<gene>
    <name evidence="8 9" type="primary">LOC101501801</name>
</gene>
<dbReference type="RefSeq" id="XP_004516401.1">
    <property type="nucleotide sequence ID" value="XM_004516344.3"/>
</dbReference>
<keyword evidence="1 3" id="KW-0853">WD repeat</keyword>
<dbReference type="InterPro" id="IPR044630">
    <property type="entry name" value="SPA1/2/3/4"/>
</dbReference>
<keyword evidence="7" id="KW-1185">Reference proteome</keyword>
<evidence type="ECO:0000256" key="1">
    <source>
        <dbReference type="ARBA" id="ARBA00022574"/>
    </source>
</evidence>
<name>A0A1S2Z7H0_CICAR</name>
<dbReference type="Proteomes" id="UP000087171">
    <property type="component" value="Unplaced"/>
</dbReference>
<feature type="region of interest" description="Disordered" evidence="5">
    <location>
        <begin position="1"/>
        <end position="27"/>
    </location>
</feature>
<feature type="repeat" description="WD" evidence="3">
    <location>
        <begin position="732"/>
        <end position="774"/>
    </location>
</feature>
<evidence type="ECO:0000256" key="4">
    <source>
        <dbReference type="SAM" id="Coils"/>
    </source>
</evidence>
<dbReference type="GO" id="GO:0009640">
    <property type="term" value="P:photomorphogenesis"/>
    <property type="evidence" value="ECO:0007669"/>
    <property type="project" value="InterPro"/>
</dbReference>
<dbReference type="PROSITE" id="PS00678">
    <property type="entry name" value="WD_REPEATS_1"/>
    <property type="match status" value="1"/>
</dbReference>
<dbReference type="Pfam" id="PF00400">
    <property type="entry name" value="WD40"/>
    <property type="match status" value="3"/>
</dbReference>
<dbReference type="eggNOG" id="KOG1033">
    <property type="taxonomic scope" value="Eukaryota"/>
</dbReference>
<dbReference type="GO" id="GO:0005524">
    <property type="term" value="F:ATP binding"/>
    <property type="evidence" value="ECO:0007669"/>
    <property type="project" value="InterPro"/>
</dbReference>
<dbReference type="PROSITE" id="PS50294">
    <property type="entry name" value="WD_REPEATS_REGION"/>
    <property type="match status" value="1"/>
</dbReference>
<dbReference type="STRING" id="3827.A0A1S2Z7H0"/>
<evidence type="ECO:0000256" key="5">
    <source>
        <dbReference type="SAM" id="MobiDB-lite"/>
    </source>
</evidence>
<dbReference type="InterPro" id="IPR020472">
    <property type="entry name" value="WD40_PAC1"/>
</dbReference>
<dbReference type="PROSITE" id="PS50082">
    <property type="entry name" value="WD_REPEATS_2"/>
    <property type="match status" value="2"/>
</dbReference>
<dbReference type="OrthoDB" id="273771at2759"/>
<dbReference type="Pfam" id="PF00069">
    <property type="entry name" value="Pkinase"/>
    <property type="match status" value="1"/>
</dbReference>
<dbReference type="SMART" id="SM00320">
    <property type="entry name" value="WD40"/>
    <property type="match status" value="7"/>
</dbReference>
<evidence type="ECO:0000313" key="9">
    <source>
        <dbReference type="RefSeq" id="XP_004516401.1"/>
    </source>
</evidence>
<dbReference type="RefSeq" id="XP_004516400.1">
    <property type="nucleotide sequence ID" value="XM_004516343.3"/>
</dbReference>